<dbReference type="InterPro" id="IPR023214">
    <property type="entry name" value="HAD_sf"/>
</dbReference>
<dbReference type="EMBL" id="PXYT01000025">
    <property type="protein sequence ID" value="PSR27584.1"/>
    <property type="molecule type" value="Genomic_DNA"/>
</dbReference>
<dbReference type="CDD" id="cd00082">
    <property type="entry name" value="HisKA"/>
    <property type="match status" value="1"/>
</dbReference>
<gene>
    <name evidence="5" type="ORF">C7B43_11540</name>
</gene>
<comment type="catalytic activity">
    <reaction evidence="1">
        <text>ATP + protein L-histidine = ADP + protein N-phospho-L-histidine.</text>
        <dbReference type="EC" id="2.7.13.3"/>
    </reaction>
</comment>
<keyword evidence="3" id="KW-0472">Membrane</keyword>
<dbReference type="Gene3D" id="1.10.287.130">
    <property type="match status" value="1"/>
</dbReference>
<evidence type="ECO:0000313" key="6">
    <source>
        <dbReference type="Proteomes" id="UP000242699"/>
    </source>
</evidence>
<dbReference type="Gene3D" id="3.40.50.1000">
    <property type="entry name" value="HAD superfamily/HAD-like"/>
    <property type="match status" value="1"/>
</dbReference>
<evidence type="ECO:0000256" key="1">
    <source>
        <dbReference type="ARBA" id="ARBA00000085"/>
    </source>
</evidence>
<dbReference type="SUPFAM" id="SSF56784">
    <property type="entry name" value="HAD-like"/>
    <property type="match status" value="1"/>
</dbReference>
<dbReference type="InterPro" id="IPR006439">
    <property type="entry name" value="HAD-SF_hydro_IA"/>
</dbReference>
<evidence type="ECO:0000256" key="3">
    <source>
        <dbReference type="SAM" id="Phobius"/>
    </source>
</evidence>
<keyword evidence="3" id="KW-1133">Transmembrane helix</keyword>
<dbReference type="Pfam" id="PF00702">
    <property type="entry name" value="Hydrolase"/>
    <property type="match status" value="1"/>
</dbReference>
<dbReference type="InterPro" id="IPR036412">
    <property type="entry name" value="HAD-like_sf"/>
</dbReference>
<proteinExistence type="predicted"/>
<dbReference type="PANTHER" id="PTHR43611">
    <property type="entry name" value="ALPHA-D-GLUCOSE 1-PHOSPHATE PHOSPHATASE"/>
    <property type="match status" value="1"/>
</dbReference>
<dbReference type="InterPro" id="IPR003661">
    <property type="entry name" value="HisK_dim/P_dom"/>
</dbReference>
<dbReference type="InterPro" id="IPR036097">
    <property type="entry name" value="HisK_dim/P_sf"/>
</dbReference>
<dbReference type="AlphaFoldDB" id="A0A2T2WZB0"/>
<dbReference type="Pfam" id="PF00512">
    <property type="entry name" value="HisKA"/>
    <property type="match status" value="1"/>
</dbReference>
<keyword evidence="3" id="KW-0812">Transmembrane</keyword>
<evidence type="ECO:0000259" key="4">
    <source>
        <dbReference type="SMART" id="SM00388"/>
    </source>
</evidence>
<evidence type="ECO:0000256" key="2">
    <source>
        <dbReference type="ARBA" id="ARBA00012438"/>
    </source>
</evidence>
<evidence type="ECO:0000313" key="5">
    <source>
        <dbReference type="EMBL" id="PSR27584.1"/>
    </source>
</evidence>
<dbReference type="SMART" id="SM00388">
    <property type="entry name" value="HisKA"/>
    <property type="match status" value="1"/>
</dbReference>
<dbReference type="SUPFAM" id="SSF47384">
    <property type="entry name" value="Homodimeric domain of signal transducing histidine kinase"/>
    <property type="match status" value="1"/>
</dbReference>
<reference evidence="5 6" key="1">
    <citation type="journal article" date="2014" name="BMC Genomics">
        <title>Comparison of environmental and isolate Sulfobacillus genomes reveals diverse carbon, sulfur, nitrogen, and hydrogen metabolisms.</title>
        <authorList>
            <person name="Justice N.B."/>
            <person name="Norman A."/>
            <person name="Brown C.T."/>
            <person name="Singh A."/>
            <person name="Thomas B.C."/>
            <person name="Banfield J.F."/>
        </authorList>
    </citation>
    <scope>NUCLEOTIDE SEQUENCE [LARGE SCALE GENOMIC DNA]</scope>
    <source>
        <strain evidence="5">AMDSBA1</strain>
    </source>
</reference>
<feature type="transmembrane region" description="Helical" evidence="3">
    <location>
        <begin position="21"/>
        <end position="40"/>
    </location>
</feature>
<accession>A0A2T2WZB0</accession>
<feature type="domain" description="Signal transduction histidine kinase dimerisation/phosphoacceptor" evidence="4">
    <location>
        <begin position="216"/>
        <end position="282"/>
    </location>
</feature>
<dbReference type="EC" id="2.7.13.3" evidence="2"/>
<dbReference type="Proteomes" id="UP000242699">
    <property type="component" value="Unassembled WGS sequence"/>
</dbReference>
<organism evidence="5 6">
    <name type="scientific">Sulfobacillus benefaciens</name>
    <dbReference type="NCBI Taxonomy" id="453960"/>
    <lineage>
        <taxon>Bacteria</taxon>
        <taxon>Bacillati</taxon>
        <taxon>Bacillota</taxon>
        <taxon>Clostridia</taxon>
        <taxon>Eubacteriales</taxon>
        <taxon>Clostridiales Family XVII. Incertae Sedis</taxon>
        <taxon>Sulfobacillus</taxon>
    </lineage>
</organism>
<sequence>MTQGASRAFHVFMRQITKVAATTLVVFSLATLGTALWHMYHDIRLHAQHTLAVIGTDYGGGLAAALHVYNRPDEARIWVMQAEHVVLKSPNAACDPPRRVTVGFFPALNAYQFVTSHRERTLVIDVPLNDYDFLATLLLAVLIIGSAAGTLIIRTAAGAFVQNTLKPVRSMISSAEHMLNAGISESLPIPNSGDEFYDLSVLINRLLSDLREGQKRERAQLADVTHHLRTLLTVIQGNLSVLQRDGLTTSQGRTALRVVDTTISKMKSLVSDLLIMEQASNFSPTLLKPMRFWDLVQEVVEYARAIISEFPHISVEVGNGWDDEIQYFGVWDLFEFVINSYRVRMRKPDPRIFQHLLHKIAVEPENILFVDDKAANVTVAENLGMHGHVFSNTVDFTRHLAMEGIWF</sequence>
<protein>
    <recommendedName>
        <fullName evidence="2">histidine kinase</fullName>
        <ecNumber evidence="2">2.7.13.3</ecNumber>
    </recommendedName>
</protein>
<feature type="transmembrane region" description="Helical" evidence="3">
    <location>
        <begin position="133"/>
        <end position="161"/>
    </location>
</feature>
<dbReference type="PRINTS" id="PR00413">
    <property type="entry name" value="HADHALOGNASE"/>
</dbReference>
<dbReference type="NCBIfam" id="TIGR01509">
    <property type="entry name" value="HAD-SF-IA-v3"/>
    <property type="match status" value="1"/>
</dbReference>
<comment type="caution">
    <text evidence="5">The sequence shown here is derived from an EMBL/GenBank/DDBJ whole genome shotgun (WGS) entry which is preliminary data.</text>
</comment>
<name>A0A2T2WZB0_9FIRM</name>
<dbReference type="GO" id="GO:0000155">
    <property type="term" value="F:phosphorelay sensor kinase activity"/>
    <property type="evidence" value="ECO:0007669"/>
    <property type="project" value="InterPro"/>
</dbReference>
<dbReference type="PANTHER" id="PTHR43611:SF3">
    <property type="entry name" value="FLAVIN MONONUCLEOTIDE HYDROLASE 1, CHLOROPLATIC"/>
    <property type="match status" value="1"/>
</dbReference>